<name>A0A9D0ZB56_9FIRM</name>
<dbReference type="Gene3D" id="3.40.50.1000">
    <property type="entry name" value="HAD superfamily/HAD-like"/>
    <property type="match status" value="1"/>
</dbReference>
<dbReference type="InterPro" id="IPR036412">
    <property type="entry name" value="HAD-like_sf"/>
</dbReference>
<gene>
    <name evidence="5" type="ORF">IAB73_03210</name>
</gene>
<dbReference type="GO" id="GO:0046872">
    <property type="term" value="F:metal ion binding"/>
    <property type="evidence" value="ECO:0007669"/>
    <property type="project" value="UniProtKB-KW"/>
</dbReference>
<evidence type="ECO:0000313" key="6">
    <source>
        <dbReference type="Proteomes" id="UP000886887"/>
    </source>
</evidence>
<dbReference type="Proteomes" id="UP000886887">
    <property type="component" value="Unassembled WGS sequence"/>
</dbReference>
<comment type="cofactor">
    <cofactor evidence="1">
        <name>Mg(2+)</name>
        <dbReference type="ChEBI" id="CHEBI:18420"/>
    </cofactor>
</comment>
<dbReference type="SFLD" id="SFLDG01129">
    <property type="entry name" value="C1.5:_HAD__Beta-PGM__Phosphata"/>
    <property type="match status" value="1"/>
</dbReference>
<dbReference type="GO" id="GO:0044281">
    <property type="term" value="P:small molecule metabolic process"/>
    <property type="evidence" value="ECO:0007669"/>
    <property type="project" value="UniProtKB-ARBA"/>
</dbReference>
<dbReference type="EMBL" id="DVFJ01000009">
    <property type="protein sequence ID" value="HIQ71203.1"/>
    <property type="molecule type" value="Genomic_DNA"/>
</dbReference>
<evidence type="ECO:0000256" key="1">
    <source>
        <dbReference type="ARBA" id="ARBA00001946"/>
    </source>
</evidence>
<dbReference type="SFLD" id="SFLDS00003">
    <property type="entry name" value="Haloacid_Dehalogenase"/>
    <property type="match status" value="1"/>
</dbReference>
<protein>
    <submittedName>
        <fullName evidence="5">HAD family hydrolase</fullName>
    </submittedName>
</protein>
<dbReference type="InterPro" id="IPR051400">
    <property type="entry name" value="HAD-like_hydrolase"/>
</dbReference>
<reference evidence="5" key="2">
    <citation type="journal article" date="2021" name="PeerJ">
        <title>Extensive microbial diversity within the chicken gut microbiome revealed by metagenomics and culture.</title>
        <authorList>
            <person name="Gilroy R."/>
            <person name="Ravi A."/>
            <person name="Getino M."/>
            <person name="Pursley I."/>
            <person name="Horton D.L."/>
            <person name="Alikhan N.F."/>
            <person name="Baker D."/>
            <person name="Gharbi K."/>
            <person name="Hall N."/>
            <person name="Watson M."/>
            <person name="Adriaenssens E.M."/>
            <person name="Foster-Nyarko E."/>
            <person name="Jarju S."/>
            <person name="Secka A."/>
            <person name="Antonio M."/>
            <person name="Oren A."/>
            <person name="Chaudhuri R.R."/>
            <person name="La Ragione R."/>
            <person name="Hildebrand F."/>
            <person name="Pallen M.J."/>
        </authorList>
    </citation>
    <scope>NUCLEOTIDE SEQUENCE</scope>
    <source>
        <strain evidence="5">ChiSxjej2B14-6234</strain>
    </source>
</reference>
<dbReference type="AlphaFoldDB" id="A0A9D0ZB56"/>
<organism evidence="5 6">
    <name type="scientific">Candidatus Onthenecus intestinigallinarum</name>
    <dbReference type="NCBI Taxonomy" id="2840875"/>
    <lineage>
        <taxon>Bacteria</taxon>
        <taxon>Bacillati</taxon>
        <taxon>Bacillota</taxon>
        <taxon>Clostridia</taxon>
        <taxon>Eubacteriales</taxon>
        <taxon>Candidatus Onthenecus</taxon>
    </lineage>
</organism>
<evidence type="ECO:0000256" key="3">
    <source>
        <dbReference type="ARBA" id="ARBA00022801"/>
    </source>
</evidence>
<comment type="caution">
    <text evidence="5">The sequence shown here is derived from an EMBL/GenBank/DDBJ whole genome shotgun (WGS) entry which is preliminary data.</text>
</comment>
<dbReference type="InterPro" id="IPR023214">
    <property type="entry name" value="HAD_sf"/>
</dbReference>
<accession>A0A9D0ZB56</accession>
<evidence type="ECO:0000256" key="4">
    <source>
        <dbReference type="ARBA" id="ARBA00022842"/>
    </source>
</evidence>
<dbReference type="InterPro" id="IPR006439">
    <property type="entry name" value="HAD-SF_hydro_IA"/>
</dbReference>
<proteinExistence type="predicted"/>
<keyword evidence="3 5" id="KW-0378">Hydrolase</keyword>
<evidence type="ECO:0000313" key="5">
    <source>
        <dbReference type="EMBL" id="HIQ71203.1"/>
    </source>
</evidence>
<keyword evidence="2" id="KW-0479">Metal-binding</keyword>
<evidence type="ECO:0000256" key="2">
    <source>
        <dbReference type="ARBA" id="ARBA00022723"/>
    </source>
</evidence>
<dbReference type="SUPFAM" id="SSF56784">
    <property type="entry name" value="HAD-like"/>
    <property type="match status" value="1"/>
</dbReference>
<dbReference type="Gene3D" id="1.10.150.520">
    <property type="match status" value="1"/>
</dbReference>
<dbReference type="PRINTS" id="PR00413">
    <property type="entry name" value="HADHALOGNASE"/>
</dbReference>
<dbReference type="Pfam" id="PF00702">
    <property type="entry name" value="Hydrolase"/>
    <property type="match status" value="1"/>
</dbReference>
<dbReference type="PANTHER" id="PTHR46470:SF2">
    <property type="entry name" value="GLYCERALDEHYDE 3-PHOSPHATE PHOSPHATASE"/>
    <property type="match status" value="1"/>
</dbReference>
<dbReference type="GO" id="GO:0016791">
    <property type="term" value="F:phosphatase activity"/>
    <property type="evidence" value="ECO:0007669"/>
    <property type="project" value="TreeGrafter"/>
</dbReference>
<keyword evidence="4" id="KW-0460">Magnesium</keyword>
<sequence length="207" mass="23290">MLKRKIKWVFFDMGATLIDETQAWRHRTRDMLAGTGISFEQFHEKRIAFARQNLNGDAEAIRFFGLTKTPWPKEDEVPYPQAEAILAYLRDRGYGIGVIANQSPGSVERLRGWGLLSYIDVVAASAELGVAKPDRAIFDRALEMAHCGPQEAVMIGDRLDNDVAPAKRLGMAAIWIRQGLAVYQDPQWAEGRADAVVRHLLELKEIL</sequence>
<reference evidence="5" key="1">
    <citation type="submission" date="2020-10" db="EMBL/GenBank/DDBJ databases">
        <authorList>
            <person name="Gilroy R."/>
        </authorList>
    </citation>
    <scope>NUCLEOTIDE SEQUENCE</scope>
    <source>
        <strain evidence="5">ChiSxjej2B14-6234</strain>
    </source>
</reference>
<dbReference type="NCBIfam" id="TIGR01509">
    <property type="entry name" value="HAD-SF-IA-v3"/>
    <property type="match status" value="1"/>
</dbReference>
<dbReference type="PANTHER" id="PTHR46470">
    <property type="entry name" value="N-ACYLNEURAMINATE-9-PHOSPHATASE"/>
    <property type="match status" value="1"/>
</dbReference>
<dbReference type="NCBIfam" id="TIGR01549">
    <property type="entry name" value="HAD-SF-IA-v1"/>
    <property type="match status" value="1"/>
</dbReference>